<comment type="caution">
    <text evidence="19">The sequence shown here is derived from an EMBL/GenBank/DDBJ whole genome shotgun (WGS) entry which is preliminary data.</text>
</comment>
<feature type="binding site" evidence="16">
    <location>
        <position position="156"/>
    </location>
    <ligand>
        <name>Zn(2+)</name>
        <dbReference type="ChEBI" id="CHEBI:29105"/>
    </ligand>
</feature>
<dbReference type="Pfam" id="PF09334">
    <property type="entry name" value="tRNA-synt_1g"/>
    <property type="match status" value="1"/>
</dbReference>
<feature type="binding site" evidence="16">
    <location>
        <position position="143"/>
    </location>
    <ligand>
        <name>Zn(2+)</name>
        <dbReference type="ChEBI" id="CHEBI:29105"/>
    </ligand>
</feature>
<dbReference type="SUPFAM" id="SSF50249">
    <property type="entry name" value="Nucleic acid-binding proteins"/>
    <property type="match status" value="1"/>
</dbReference>
<dbReference type="RefSeq" id="WP_377004228.1">
    <property type="nucleotide sequence ID" value="NZ_JBHSGG010000023.1"/>
</dbReference>
<dbReference type="Proteomes" id="UP001595892">
    <property type="component" value="Unassembled WGS sequence"/>
</dbReference>
<dbReference type="PRINTS" id="PR01041">
    <property type="entry name" value="TRNASYNTHMET"/>
</dbReference>
<protein>
    <recommendedName>
        <fullName evidence="16">Methionine--tRNA ligase</fullName>
        <ecNumber evidence="16">6.1.1.10</ecNumber>
    </recommendedName>
    <alternativeName>
        <fullName evidence="16">Methionyl-tRNA synthetase</fullName>
        <shortName evidence="16">MetRS</shortName>
    </alternativeName>
</protein>
<feature type="domain" description="TRNA-binding" evidence="18">
    <location>
        <begin position="596"/>
        <end position="699"/>
    </location>
</feature>
<evidence type="ECO:0000256" key="11">
    <source>
        <dbReference type="ARBA" id="ARBA00022840"/>
    </source>
</evidence>
<dbReference type="InterPro" id="IPR041872">
    <property type="entry name" value="Anticodon_Met"/>
</dbReference>
<dbReference type="CDD" id="cd02800">
    <property type="entry name" value="tRNA_bind_EcMetRS_like"/>
    <property type="match status" value="1"/>
</dbReference>
<sequence length="699" mass="76163">MSRTALVTCALPYANGPLHLGHLVGYIQGDIWVRARRMEGATTHFVCADDAHGTPIMLAAEKAGVAPEAFIAGIQAGHERDFADFGVAFDHYHSTHSPENRELAQEIYRRLRDGGYIARRAIQQLYDPVKGMFLPDRYIKGTCPRCRTPDQYGDNCEHCGATYSPTDLIDPRSVVSGATPELRESEHYFFELAKFETFLRAWLDGAASRGKPVAHPGVVAKLREWLDADGGLRDWDISRDAPYFGFPIPDAPGKFFYVWLDAPVGYLASFKAWCDAHGEDFEAILSPKADTEIHHFIGKDIVNFHGLFWPAMLYGADMKVPTALHVNGYLTVNGAKMSKSRGTFVQARTYLDAGLDPEYLRYYFAAKSSGGVDDLDLNLEDFQQRVNADLVGKFVNIASRCAGFVAKRFGGRLADALPDPAMYARFVDVLPEIRDAYAQDRFGQAMRLTMALADEANRYIDETKPWVIAKQEGADALLQQVCTQGLNLFRVLALALRPVLPATIARAERFLGMPLARWDAADAPLLAHEIAPFEALMTRIDPKQIAAMTDASTESMQPAAATPPATASAPSAAAPGAASAAVQAADAAPATIGIDDFAKLDLRIGVVKVCEHVEGADKLLRFVLDAGELGERQIFSGIKAAYPEPEKLVGRRVVFIANLAPRKMRFGMSEGMILSAGTGGTDLFLLDADAGAQAGATVR</sequence>
<dbReference type="Gene3D" id="2.20.28.20">
    <property type="entry name" value="Methionyl-tRNA synthetase, Zn-domain"/>
    <property type="match status" value="1"/>
</dbReference>
<keyword evidence="11 16" id="KW-0067">ATP-binding</keyword>
<feature type="binding site" evidence="16">
    <location>
        <position position="146"/>
    </location>
    <ligand>
        <name>Zn(2+)</name>
        <dbReference type="ChEBI" id="CHEBI:29105"/>
    </ligand>
</feature>
<dbReference type="InterPro" id="IPR015413">
    <property type="entry name" value="Methionyl/Leucyl_tRNA_Synth"/>
</dbReference>
<keyword evidence="9 16" id="KW-0547">Nucleotide-binding</keyword>
<organism evidence="19 20">
    <name type="scientific">Coralloluteibacterium thermophilum</name>
    <dbReference type="NCBI Taxonomy" id="2707049"/>
    <lineage>
        <taxon>Bacteria</taxon>
        <taxon>Pseudomonadati</taxon>
        <taxon>Pseudomonadota</taxon>
        <taxon>Gammaproteobacteria</taxon>
        <taxon>Lysobacterales</taxon>
        <taxon>Lysobacteraceae</taxon>
        <taxon>Coralloluteibacterium</taxon>
    </lineage>
</organism>
<dbReference type="InterPro" id="IPR002547">
    <property type="entry name" value="tRNA-bd_dom"/>
</dbReference>
<dbReference type="InterPro" id="IPR014729">
    <property type="entry name" value="Rossmann-like_a/b/a_fold"/>
</dbReference>
<feature type="short sequence motif" description="'HIGH' region" evidence="16">
    <location>
        <begin position="12"/>
        <end position="22"/>
    </location>
</feature>
<dbReference type="PANTHER" id="PTHR45765">
    <property type="entry name" value="METHIONINE--TRNA LIGASE"/>
    <property type="match status" value="1"/>
</dbReference>
<dbReference type="Pfam" id="PF01588">
    <property type="entry name" value="tRNA_bind"/>
    <property type="match status" value="1"/>
</dbReference>
<evidence type="ECO:0000256" key="5">
    <source>
        <dbReference type="ARBA" id="ARBA00022490"/>
    </source>
</evidence>
<dbReference type="InterPro" id="IPR009080">
    <property type="entry name" value="tRNAsynth_Ia_anticodon-bd"/>
</dbReference>
<comment type="function">
    <text evidence="1 16">Is required not only for elongation of protein synthesis but also for the initiation of all mRNA translation through initiator tRNA(fMet) aminoacylation.</text>
</comment>
<evidence type="ECO:0000256" key="16">
    <source>
        <dbReference type="HAMAP-Rule" id="MF_00098"/>
    </source>
</evidence>
<dbReference type="Gene3D" id="1.10.730.10">
    <property type="entry name" value="Isoleucyl-tRNA Synthetase, Domain 1"/>
    <property type="match status" value="1"/>
</dbReference>
<comment type="subcellular location">
    <subcellularLocation>
        <location evidence="2 16">Cytoplasm</location>
    </subcellularLocation>
</comment>
<evidence type="ECO:0000259" key="18">
    <source>
        <dbReference type="PROSITE" id="PS50886"/>
    </source>
</evidence>
<evidence type="ECO:0000256" key="1">
    <source>
        <dbReference type="ARBA" id="ARBA00003314"/>
    </source>
</evidence>
<dbReference type="HAMAP" id="MF_00098">
    <property type="entry name" value="Met_tRNA_synth_type1"/>
    <property type="match status" value="1"/>
</dbReference>
<dbReference type="InterPro" id="IPR014758">
    <property type="entry name" value="Met-tRNA_synth"/>
</dbReference>
<dbReference type="PROSITE" id="PS50886">
    <property type="entry name" value="TRBD"/>
    <property type="match status" value="1"/>
</dbReference>
<feature type="binding site" evidence="16">
    <location>
        <position position="159"/>
    </location>
    <ligand>
        <name>Zn(2+)</name>
        <dbReference type="ChEBI" id="CHEBI:29105"/>
    </ligand>
</feature>
<dbReference type="PANTHER" id="PTHR45765:SF1">
    <property type="entry name" value="METHIONINE--TRNA LIGASE, CYTOPLASMIC"/>
    <property type="match status" value="1"/>
</dbReference>
<dbReference type="InterPro" id="IPR033911">
    <property type="entry name" value="MetRS_core"/>
</dbReference>
<feature type="short sequence motif" description="'KMSKS' region" evidence="16">
    <location>
        <begin position="336"/>
        <end position="340"/>
    </location>
</feature>
<evidence type="ECO:0000256" key="10">
    <source>
        <dbReference type="ARBA" id="ARBA00022833"/>
    </source>
</evidence>
<evidence type="ECO:0000256" key="17">
    <source>
        <dbReference type="SAM" id="MobiDB-lite"/>
    </source>
</evidence>
<evidence type="ECO:0000256" key="2">
    <source>
        <dbReference type="ARBA" id="ARBA00004496"/>
    </source>
</evidence>
<evidence type="ECO:0000256" key="7">
    <source>
        <dbReference type="ARBA" id="ARBA00022598"/>
    </source>
</evidence>
<evidence type="ECO:0000256" key="8">
    <source>
        <dbReference type="ARBA" id="ARBA00022723"/>
    </source>
</evidence>
<feature type="binding site" evidence="16">
    <location>
        <position position="339"/>
    </location>
    <ligand>
        <name>ATP</name>
        <dbReference type="ChEBI" id="CHEBI:30616"/>
    </ligand>
</feature>
<keyword evidence="5 16" id="KW-0963">Cytoplasm</keyword>
<comment type="catalytic activity">
    <reaction evidence="15 16">
        <text>tRNA(Met) + L-methionine + ATP = L-methionyl-tRNA(Met) + AMP + diphosphate</text>
        <dbReference type="Rhea" id="RHEA:13481"/>
        <dbReference type="Rhea" id="RHEA-COMP:9667"/>
        <dbReference type="Rhea" id="RHEA-COMP:9698"/>
        <dbReference type="ChEBI" id="CHEBI:30616"/>
        <dbReference type="ChEBI" id="CHEBI:33019"/>
        <dbReference type="ChEBI" id="CHEBI:57844"/>
        <dbReference type="ChEBI" id="CHEBI:78442"/>
        <dbReference type="ChEBI" id="CHEBI:78530"/>
        <dbReference type="ChEBI" id="CHEBI:456215"/>
        <dbReference type="EC" id="6.1.1.10"/>
    </reaction>
</comment>
<dbReference type="InterPro" id="IPR023458">
    <property type="entry name" value="Met-tRNA_ligase_1"/>
</dbReference>
<dbReference type="NCBIfam" id="NF001100">
    <property type="entry name" value="PRK00133.1"/>
    <property type="match status" value="1"/>
</dbReference>
<keyword evidence="12 16" id="KW-0694">RNA-binding</keyword>
<dbReference type="Gene3D" id="2.40.50.140">
    <property type="entry name" value="Nucleic acid-binding proteins"/>
    <property type="match status" value="1"/>
</dbReference>
<dbReference type="InterPro" id="IPR012340">
    <property type="entry name" value="NA-bd_OB-fold"/>
</dbReference>
<comment type="similarity">
    <text evidence="3 16">Belongs to the class-I aminoacyl-tRNA synthetase family. MetG type 1 subfamily.</text>
</comment>
<evidence type="ECO:0000256" key="6">
    <source>
        <dbReference type="ARBA" id="ARBA00022555"/>
    </source>
</evidence>
<dbReference type="PROSITE" id="PS00178">
    <property type="entry name" value="AA_TRNA_LIGASE_I"/>
    <property type="match status" value="1"/>
</dbReference>
<evidence type="ECO:0000256" key="9">
    <source>
        <dbReference type="ARBA" id="ARBA00022741"/>
    </source>
</evidence>
<keyword evidence="6 16" id="KW-0820">tRNA-binding</keyword>
<evidence type="ECO:0000256" key="4">
    <source>
        <dbReference type="ARBA" id="ARBA00011738"/>
    </source>
</evidence>
<name>A0ABV9NIL4_9GAMM</name>
<keyword evidence="20" id="KW-1185">Reference proteome</keyword>
<reference evidence="20" key="1">
    <citation type="journal article" date="2019" name="Int. J. Syst. Evol. Microbiol.">
        <title>The Global Catalogue of Microorganisms (GCM) 10K type strain sequencing project: providing services to taxonomists for standard genome sequencing and annotation.</title>
        <authorList>
            <consortium name="The Broad Institute Genomics Platform"/>
            <consortium name="The Broad Institute Genome Sequencing Center for Infectious Disease"/>
            <person name="Wu L."/>
            <person name="Ma J."/>
        </authorList>
    </citation>
    <scope>NUCLEOTIDE SEQUENCE [LARGE SCALE GENOMIC DNA]</scope>
    <source>
        <strain evidence="20">CGMCC 1.13574</strain>
    </source>
</reference>
<evidence type="ECO:0000313" key="20">
    <source>
        <dbReference type="Proteomes" id="UP001595892"/>
    </source>
</evidence>
<keyword evidence="8 16" id="KW-0479">Metal-binding</keyword>
<evidence type="ECO:0000256" key="13">
    <source>
        <dbReference type="ARBA" id="ARBA00022917"/>
    </source>
</evidence>
<dbReference type="EMBL" id="JBHSGG010000023">
    <property type="protein sequence ID" value="MFC4728202.1"/>
    <property type="molecule type" value="Genomic_DNA"/>
</dbReference>
<accession>A0ABV9NIL4</accession>
<keyword evidence="13 16" id="KW-0648">Protein biosynthesis</keyword>
<dbReference type="SUPFAM" id="SSF52374">
    <property type="entry name" value="Nucleotidylyl transferase"/>
    <property type="match status" value="1"/>
</dbReference>
<evidence type="ECO:0000256" key="14">
    <source>
        <dbReference type="ARBA" id="ARBA00023146"/>
    </source>
</evidence>
<dbReference type="InterPro" id="IPR004495">
    <property type="entry name" value="Met-tRNA-synth_bsu_C"/>
</dbReference>
<dbReference type="GO" id="GO:0004825">
    <property type="term" value="F:methionine-tRNA ligase activity"/>
    <property type="evidence" value="ECO:0007669"/>
    <property type="project" value="UniProtKB-EC"/>
</dbReference>
<dbReference type="InterPro" id="IPR029038">
    <property type="entry name" value="MetRS_Zn"/>
</dbReference>
<dbReference type="CDD" id="cd00814">
    <property type="entry name" value="MetRS_core"/>
    <property type="match status" value="1"/>
</dbReference>
<comment type="subunit">
    <text evidence="4 16">Homodimer.</text>
</comment>
<dbReference type="NCBIfam" id="TIGR00399">
    <property type="entry name" value="metG_C_term"/>
    <property type="match status" value="1"/>
</dbReference>
<evidence type="ECO:0000313" key="19">
    <source>
        <dbReference type="EMBL" id="MFC4728202.1"/>
    </source>
</evidence>
<evidence type="ECO:0000256" key="15">
    <source>
        <dbReference type="ARBA" id="ARBA00047364"/>
    </source>
</evidence>
<gene>
    <name evidence="16 19" type="primary">metG</name>
    <name evidence="19" type="ORF">ACFO3Q_08480</name>
</gene>
<dbReference type="SUPFAM" id="SSF57770">
    <property type="entry name" value="Methionyl-tRNA synthetase (MetRS), Zn-domain"/>
    <property type="match status" value="1"/>
</dbReference>
<dbReference type="NCBIfam" id="TIGR00398">
    <property type="entry name" value="metG"/>
    <property type="match status" value="1"/>
</dbReference>
<dbReference type="EC" id="6.1.1.10" evidence="16"/>
<dbReference type="InterPro" id="IPR001412">
    <property type="entry name" value="aa-tRNA-synth_I_CS"/>
</dbReference>
<keyword evidence="7 16" id="KW-0436">Ligase</keyword>
<keyword evidence="10 16" id="KW-0862">Zinc</keyword>
<feature type="region of interest" description="Disordered" evidence="17">
    <location>
        <begin position="549"/>
        <end position="572"/>
    </location>
</feature>
<evidence type="ECO:0000256" key="3">
    <source>
        <dbReference type="ARBA" id="ARBA00008258"/>
    </source>
</evidence>
<evidence type="ECO:0000256" key="12">
    <source>
        <dbReference type="ARBA" id="ARBA00022884"/>
    </source>
</evidence>
<dbReference type="Gene3D" id="3.40.50.620">
    <property type="entry name" value="HUPs"/>
    <property type="match status" value="1"/>
</dbReference>
<keyword evidence="14 16" id="KW-0030">Aminoacyl-tRNA synthetase</keyword>
<comment type="cofactor">
    <cofactor evidence="16">
        <name>Zn(2+)</name>
        <dbReference type="ChEBI" id="CHEBI:29105"/>
    </cofactor>
    <text evidence="16">Binds 1 zinc ion per subunit.</text>
</comment>
<proteinExistence type="inferred from homology"/>
<feature type="compositionally biased region" description="Low complexity" evidence="17">
    <location>
        <begin position="558"/>
        <end position="572"/>
    </location>
</feature>
<dbReference type="CDD" id="cd07957">
    <property type="entry name" value="Anticodon_Ia_Met"/>
    <property type="match status" value="1"/>
</dbReference>
<dbReference type="SUPFAM" id="SSF47323">
    <property type="entry name" value="Anticodon-binding domain of a subclass of class I aminoacyl-tRNA synthetases"/>
    <property type="match status" value="1"/>
</dbReference>